<organism evidence="7 8">
    <name type="scientific">Solitalea koreensis</name>
    <dbReference type="NCBI Taxonomy" id="543615"/>
    <lineage>
        <taxon>Bacteria</taxon>
        <taxon>Pseudomonadati</taxon>
        <taxon>Bacteroidota</taxon>
        <taxon>Sphingobacteriia</taxon>
        <taxon>Sphingobacteriales</taxon>
        <taxon>Sphingobacteriaceae</taxon>
        <taxon>Solitalea</taxon>
    </lineage>
</organism>
<dbReference type="RefSeq" id="WP_142603483.1">
    <property type="nucleotide sequence ID" value="NZ_FXSZ01000005.1"/>
</dbReference>
<feature type="domain" description="Rod shape-determining protein MreC beta-barrel core" evidence="6">
    <location>
        <begin position="116"/>
        <end position="263"/>
    </location>
</feature>
<dbReference type="EMBL" id="FXSZ01000005">
    <property type="protein sequence ID" value="SMO64288.1"/>
    <property type="molecule type" value="Genomic_DNA"/>
</dbReference>
<keyword evidence="8" id="KW-1185">Reference proteome</keyword>
<evidence type="ECO:0000313" key="8">
    <source>
        <dbReference type="Proteomes" id="UP000315971"/>
    </source>
</evidence>
<keyword evidence="5" id="KW-0812">Transmembrane</keyword>
<keyword evidence="5" id="KW-0472">Membrane</keyword>
<gene>
    <name evidence="7" type="ORF">SAMN06265350_10523</name>
</gene>
<evidence type="ECO:0000256" key="4">
    <source>
        <dbReference type="ARBA" id="ARBA00032089"/>
    </source>
</evidence>
<evidence type="ECO:0000256" key="2">
    <source>
        <dbReference type="ARBA" id="ARBA00013855"/>
    </source>
</evidence>
<evidence type="ECO:0000313" key="7">
    <source>
        <dbReference type="EMBL" id="SMO64288.1"/>
    </source>
</evidence>
<dbReference type="InterPro" id="IPR007221">
    <property type="entry name" value="MreC"/>
</dbReference>
<proteinExistence type="inferred from homology"/>
<keyword evidence="5" id="KW-1133">Transmembrane helix</keyword>
<evidence type="ECO:0000256" key="5">
    <source>
        <dbReference type="SAM" id="Phobius"/>
    </source>
</evidence>
<accession>A0A521CXY1</accession>
<dbReference type="GO" id="GO:0005886">
    <property type="term" value="C:plasma membrane"/>
    <property type="evidence" value="ECO:0007669"/>
    <property type="project" value="TreeGrafter"/>
</dbReference>
<feature type="transmembrane region" description="Helical" evidence="5">
    <location>
        <begin position="7"/>
        <end position="29"/>
    </location>
</feature>
<sequence>MRNLWLFIVRFHAFFLFIIFEAIALILLVKNNNYQKATVVNSSNQYIGNIYQTANNISSYLQLGRVNDSLSVENTTLRNQLRSVYYNDSLSKKTVRDTIKADSNLIRQYTYINAKVINNTISYQSNYITLNRGSRHGVKAGMGVICPDGIVGIVKDVSDHFCTVVSLLHKDMKISAKLLTTNEIGSIVWDGKNPRIAILKEIPNHVVIKVGEKVVTTGYSLFPEDVMIGKVISQPLKAGESLLNVQVLLSTDFQRLQYVYIVEDKLSAEKQKLEEPLTHD</sequence>
<evidence type="ECO:0000256" key="1">
    <source>
        <dbReference type="ARBA" id="ARBA00009369"/>
    </source>
</evidence>
<dbReference type="PANTHER" id="PTHR34138:SF1">
    <property type="entry name" value="CELL SHAPE-DETERMINING PROTEIN MREC"/>
    <property type="match status" value="1"/>
</dbReference>
<reference evidence="7 8" key="1">
    <citation type="submission" date="2017-05" db="EMBL/GenBank/DDBJ databases">
        <authorList>
            <person name="Varghese N."/>
            <person name="Submissions S."/>
        </authorList>
    </citation>
    <scope>NUCLEOTIDE SEQUENCE [LARGE SCALE GENOMIC DNA]</scope>
    <source>
        <strain evidence="7 8">DSM 21342</strain>
    </source>
</reference>
<dbReference type="NCBIfam" id="NF010532">
    <property type="entry name" value="PRK13922.9-3"/>
    <property type="match status" value="1"/>
</dbReference>
<comment type="similarity">
    <text evidence="1">Belongs to the MreC family.</text>
</comment>
<name>A0A521CXY1_9SPHI</name>
<dbReference type="InterPro" id="IPR042177">
    <property type="entry name" value="Cell/Rod_1"/>
</dbReference>
<evidence type="ECO:0000256" key="3">
    <source>
        <dbReference type="ARBA" id="ARBA00022960"/>
    </source>
</evidence>
<dbReference type="Gene3D" id="2.40.10.350">
    <property type="entry name" value="Rod shape-determining protein MreC, domain 2"/>
    <property type="match status" value="1"/>
</dbReference>
<dbReference type="Gene3D" id="2.40.10.340">
    <property type="entry name" value="Rod shape-determining protein MreC, domain 1"/>
    <property type="match status" value="1"/>
</dbReference>
<dbReference type="Pfam" id="PF04085">
    <property type="entry name" value="MreC"/>
    <property type="match status" value="1"/>
</dbReference>
<dbReference type="InterPro" id="IPR042175">
    <property type="entry name" value="Cell/Rod_MreC_2"/>
</dbReference>
<dbReference type="AlphaFoldDB" id="A0A521CXY1"/>
<dbReference type="GO" id="GO:0008360">
    <property type="term" value="P:regulation of cell shape"/>
    <property type="evidence" value="ECO:0007669"/>
    <property type="project" value="UniProtKB-KW"/>
</dbReference>
<protein>
    <recommendedName>
        <fullName evidence="2">Cell shape-determining protein MreC</fullName>
    </recommendedName>
    <alternativeName>
        <fullName evidence="4">Cell shape protein MreC</fullName>
    </alternativeName>
</protein>
<keyword evidence="3" id="KW-0133">Cell shape</keyword>
<dbReference type="OrthoDB" id="9811827at2"/>
<dbReference type="Proteomes" id="UP000315971">
    <property type="component" value="Unassembled WGS sequence"/>
</dbReference>
<evidence type="ECO:0000259" key="6">
    <source>
        <dbReference type="Pfam" id="PF04085"/>
    </source>
</evidence>
<dbReference type="PANTHER" id="PTHR34138">
    <property type="entry name" value="CELL SHAPE-DETERMINING PROTEIN MREC"/>
    <property type="match status" value="1"/>
</dbReference>
<dbReference type="InterPro" id="IPR055342">
    <property type="entry name" value="MreC_beta-barrel_core"/>
</dbReference>